<proteinExistence type="predicted"/>
<dbReference type="Pfam" id="PF13589">
    <property type="entry name" value="HATPase_c_3"/>
    <property type="match status" value="1"/>
</dbReference>
<reference evidence="1" key="1">
    <citation type="submission" date="2020-09" db="EMBL/GenBank/DDBJ databases">
        <title>Desulfogranum mesoprofundum gen. nov., sp. nov., a novel mesophilic, sulfate-reducing chemolithoautotroph isolated from a deep-sea hydrothermal vent chimney in the Suiyo Seamount.</title>
        <authorList>
            <person name="Hashimoto Y."/>
            <person name="Nakagawa S."/>
        </authorList>
    </citation>
    <scope>NUCLEOTIDE SEQUENCE</scope>
    <source>
        <strain evidence="1">KT2</strain>
    </source>
</reference>
<dbReference type="KEGG" id="dbk:DGMP_34800"/>
<gene>
    <name evidence="1" type="ORF">DGMP_34800</name>
</gene>
<evidence type="ECO:0000313" key="2">
    <source>
        <dbReference type="Proteomes" id="UP000826725"/>
    </source>
</evidence>
<name>A0A8D5FJI6_9BACT</name>
<dbReference type="AlphaFoldDB" id="A0A8D5FJI6"/>
<organism evidence="1 2">
    <name type="scientific">Desulfomarina profundi</name>
    <dbReference type="NCBI Taxonomy" id="2772557"/>
    <lineage>
        <taxon>Bacteria</taxon>
        <taxon>Pseudomonadati</taxon>
        <taxon>Thermodesulfobacteriota</taxon>
        <taxon>Desulfobulbia</taxon>
        <taxon>Desulfobulbales</taxon>
        <taxon>Desulfobulbaceae</taxon>
        <taxon>Desulfomarina</taxon>
    </lineage>
</organism>
<accession>A0A8D5FJI6</accession>
<dbReference type="EMBL" id="AP024086">
    <property type="protein sequence ID" value="BCL62787.1"/>
    <property type="molecule type" value="Genomic_DNA"/>
</dbReference>
<dbReference type="Proteomes" id="UP000826725">
    <property type="component" value="Chromosome"/>
</dbReference>
<keyword evidence="2" id="KW-1185">Reference proteome</keyword>
<protein>
    <submittedName>
        <fullName evidence="1">Uncharacterized protein</fullName>
    </submittedName>
</protein>
<dbReference type="RefSeq" id="WP_228855102.1">
    <property type="nucleotide sequence ID" value="NZ_AP024086.1"/>
</dbReference>
<sequence>MSQENIRPAARLIKTIGQDLIKDVYAAIVELVKNSYDADSPDSLIQFEYKDEQNRLLIRVEDSGHGMDFDTVVNKWLVPATSDKLERKVSKGGGYCKAEKGLGDLQPQFLVKEF</sequence>
<evidence type="ECO:0000313" key="1">
    <source>
        <dbReference type="EMBL" id="BCL62787.1"/>
    </source>
</evidence>